<dbReference type="Gene3D" id="1.20.120.520">
    <property type="entry name" value="nmb1532 protein domain like"/>
    <property type="match status" value="1"/>
</dbReference>
<name>A0ABR9KCP7_9ACTN</name>
<reference evidence="2 3" key="1">
    <citation type="submission" date="2020-10" db="EMBL/GenBank/DDBJ databases">
        <title>Sequencing the genomes of 1000 actinobacteria strains.</title>
        <authorList>
            <person name="Klenk H.-P."/>
        </authorList>
    </citation>
    <scope>NUCLEOTIDE SEQUENCE [LARGE SCALE GENOMIC DNA]</scope>
    <source>
        <strain evidence="2 3">DSM 43748</strain>
    </source>
</reference>
<dbReference type="CDD" id="cd12108">
    <property type="entry name" value="Hr-like"/>
    <property type="match status" value="1"/>
</dbReference>
<gene>
    <name evidence="2" type="ORF">H4W81_002570</name>
</gene>
<evidence type="ECO:0000259" key="1">
    <source>
        <dbReference type="Pfam" id="PF01814"/>
    </source>
</evidence>
<comment type="caution">
    <text evidence="2">The sequence shown here is derived from an EMBL/GenBank/DDBJ whole genome shotgun (WGS) entry which is preliminary data.</text>
</comment>
<organism evidence="2 3">
    <name type="scientific">Nonomuraea africana</name>
    <dbReference type="NCBI Taxonomy" id="46171"/>
    <lineage>
        <taxon>Bacteria</taxon>
        <taxon>Bacillati</taxon>
        <taxon>Actinomycetota</taxon>
        <taxon>Actinomycetes</taxon>
        <taxon>Streptosporangiales</taxon>
        <taxon>Streptosporangiaceae</taxon>
        <taxon>Nonomuraea</taxon>
    </lineage>
</organism>
<protein>
    <recommendedName>
        <fullName evidence="1">Hemerythrin-like domain-containing protein</fullName>
    </recommendedName>
</protein>
<evidence type="ECO:0000313" key="2">
    <source>
        <dbReference type="EMBL" id="MBE1559791.1"/>
    </source>
</evidence>
<proteinExistence type="predicted"/>
<sequence length="212" mass="23258">MSGTLDLSVMYLMHDALRREAQHLARATARADRDPQTVLGTTAGWQLFKTALRVHHTAGNDVLWPGLRRSLAGRPGDLMPLEVLEAEHDAIEQVIDVIDAALAGPEAGADQLGDLTDSLATGVIGHLRHEEDQTVPLILTVTTGGQWERFKQIHARWIGSDIARVLPWLLDGASDQAVAAVLAAFSEPVRHAYLHRWRPAYTALDRWSTTTA</sequence>
<dbReference type="RefSeq" id="WP_192775012.1">
    <property type="nucleotide sequence ID" value="NZ_BAAASY010000045.1"/>
</dbReference>
<dbReference type="EMBL" id="JADBEF010000001">
    <property type="protein sequence ID" value="MBE1559791.1"/>
    <property type="molecule type" value="Genomic_DNA"/>
</dbReference>
<dbReference type="Proteomes" id="UP000661607">
    <property type="component" value="Unassembled WGS sequence"/>
</dbReference>
<keyword evidence="3" id="KW-1185">Reference proteome</keyword>
<evidence type="ECO:0000313" key="3">
    <source>
        <dbReference type="Proteomes" id="UP000661607"/>
    </source>
</evidence>
<dbReference type="Pfam" id="PF01814">
    <property type="entry name" value="Hemerythrin"/>
    <property type="match status" value="1"/>
</dbReference>
<feature type="domain" description="Hemerythrin-like" evidence="1">
    <location>
        <begin position="8"/>
        <end position="138"/>
    </location>
</feature>
<dbReference type="InterPro" id="IPR012312">
    <property type="entry name" value="Hemerythrin-like"/>
</dbReference>
<accession>A0ABR9KCP7</accession>